<organism evidence="4 5">
    <name type="scientific">Allocatelliglobosispora scoriae</name>
    <dbReference type="NCBI Taxonomy" id="643052"/>
    <lineage>
        <taxon>Bacteria</taxon>
        <taxon>Bacillati</taxon>
        <taxon>Actinomycetota</taxon>
        <taxon>Actinomycetes</taxon>
        <taxon>Micromonosporales</taxon>
        <taxon>Micromonosporaceae</taxon>
        <taxon>Allocatelliglobosispora</taxon>
    </lineage>
</organism>
<dbReference type="Proteomes" id="UP000587527">
    <property type="component" value="Unassembled WGS sequence"/>
</dbReference>
<feature type="signal peptide" evidence="2">
    <location>
        <begin position="1"/>
        <end position="28"/>
    </location>
</feature>
<dbReference type="Gene3D" id="3.90.70.10">
    <property type="entry name" value="Cysteine proteinases"/>
    <property type="match status" value="1"/>
</dbReference>
<dbReference type="EMBL" id="JACHMN010000002">
    <property type="protein sequence ID" value="MBB5868113.1"/>
    <property type="molecule type" value="Genomic_DNA"/>
</dbReference>
<evidence type="ECO:0000256" key="2">
    <source>
        <dbReference type="SAM" id="SignalP"/>
    </source>
</evidence>
<dbReference type="AlphaFoldDB" id="A0A841BMB2"/>
<gene>
    <name evidence="4" type="ORF">F4553_001492</name>
</gene>
<comment type="caution">
    <text evidence="4">The sequence shown here is derived from an EMBL/GenBank/DDBJ whole genome shotgun (WGS) entry which is preliminary data.</text>
</comment>
<feature type="region of interest" description="Disordered" evidence="1">
    <location>
        <begin position="20"/>
        <end position="39"/>
    </location>
</feature>
<evidence type="ECO:0000313" key="4">
    <source>
        <dbReference type="EMBL" id="MBB5868113.1"/>
    </source>
</evidence>
<feature type="domain" description="Peptidase C39-like" evidence="3">
    <location>
        <begin position="233"/>
        <end position="383"/>
    </location>
</feature>
<feature type="chain" id="PRO_5032364755" description="Peptidase C39-like domain-containing protein" evidence="2">
    <location>
        <begin position="29"/>
        <end position="431"/>
    </location>
</feature>
<sequence length="431" mass="45060">MDRRQAIRLALVASASSAGVLPAGSASAGGGKKPTPPPVAARDIRYRRWSTDADFTTGTATGLAISAGALTIAAPVGQRSHADPVTGSSGLYDYATWTSPEVALGFAATEAIASWTAVTPGGTWIEVELRGITELGNTTAWYNLGRWAADDTVIARTSVPAQADLDGRVSIDTFVAAAGHGWVRWQLRVTLLRPAGGGLTPQVRSVGAVASRLPAPGSVTPSAPQLAQGVTIDVPKYSQSIHEGEYPQWNGGGEAWCSPTSTSMVVAYWGTGPTFADYAWVDPSYADPWVDHAARHTYDSNYAGTGNWPFNTAYAGRFGLDGFVTRLRSLTEAERFIAAGIPLVFSLSFKKGKVPGLDYGTNGHLLVLVGFTATGQPVLNDPAAAASDADVRKTVGRAEFETAWLDSSGGLAYVIHSAAAALPTAPAQPNW</sequence>
<dbReference type="RefSeq" id="WP_184833805.1">
    <property type="nucleotide sequence ID" value="NZ_JACHMN010000002.1"/>
</dbReference>
<evidence type="ECO:0000313" key="5">
    <source>
        <dbReference type="Proteomes" id="UP000587527"/>
    </source>
</evidence>
<keyword evidence="5" id="KW-1185">Reference proteome</keyword>
<accession>A0A841BMB2</accession>
<keyword evidence="2" id="KW-0732">Signal</keyword>
<name>A0A841BMB2_9ACTN</name>
<dbReference type="InterPro" id="IPR039564">
    <property type="entry name" value="Peptidase_C39-like"/>
</dbReference>
<evidence type="ECO:0000259" key="3">
    <source>
        <dbReference type="Pfam" id="PF13529"/>
    </source>
</evidence>
<dbReference type="Pfam" id="PF13529">
    <property type="entry name" value="Peptidase_C39_2"/>
    <property type="match status" value="1"/>
</dbReference>
<evidence type="ECO:0000256" key="1">
    <source>
        <dbReference type="SAM" id="MobiDB-lite"/>
    </source>
</evidence>
<proteinExistence type="predicted"/>
<protein>
    <recommendedName>
        <fullName evidence="3">Peptidase C39-like domain-containing protein</fullName>
    </recommendedName>
</protein>
<reference evidence="4 5" key="1">
    <citation type="submission" date="2020-08" db="EMBL/GenBank/DDBJ databases">
        <title>Sequencing the genomes of 1000 actinobacteria strains.</title>
        <authorList>
            <person name="Klenk H.-P."/>
        </authorList>
    </citation>
    <scope>NUCLEOTIDE SEQUENCE [LARGE SCALE GENOMIC DNA]</scope>
    <source>
        <strain evidence="4 5">DSM 45362</strain>
    </source>
</reference>